<evidence type="ECO:0000313" key="3">
    <source>
        <dbReference type="EMBL" id="KJH46041.1"/>
    </source>
</evidence>
<dbReference type="InterPro" id="IPR039190">
    <property type="entry name" value="TTC14"/>
</dbReference>
<evidence type="ECO:0000256" key="2">
    <source>
        <dbReference type="SAM" id="MobiDB-lite"/>
    </source>
</evidence>
<gene>
    <name evidence="3" type="ORF">DICVIV_07891</name>
</gene>
<dbReference type="Gene3D" id="1.25.40.10">
    <property type="entry name" value="Tetratricopeptide repeat domain"/>
    <property type="match status" value="1"/>
</dbReference>
<sequence length="406" mass="46854">MSSRERRNWIRIAAKEIVCGIPNSQDELLDLPSVSALPPYECFAERISVSSAIEKFEEDARIGDILIVKVKKCDLVGAYVKPLCFATRIKRDLEWLNMQFLTSLSTFSRRISVGQYLEARIVSVQPVKVELREAAPLASAEFPEYFRNGREMSSHSHYGEYVDSSGMLRNTYLTETLHLPTKSSYSFLKLDGLEKDRAEPASLLRKRQNEMLADEFVVRGVEQMKSGNRESAIVVLNQALEINPECVEALVARGAAYSTNGQYVLAEADFDQALSLVPTHTNARNYLVETLVKHASLLEVQGDLENAKCKFEKVLQIKDDRRAKTALAKFNRRKKSPSVEIVEIENNRSTSKRNSCTHERNRDDIEEEKRKRRRTQEVERERKRERYDNREKLRQMEEFIKKLREK</sequence>
<feature type="repeat" description="TPR" evidence="1">
    <location>
        <begin position="247"/>
        <end position="280"/>
    </location>
</feature>
<dbReference type="InterPro" id="IPR011990">
    <property type="entry name" value="TPR-like_helical_dom_sf"/>
</dbReference>
<dbReference type="STRING" id="29172.A0A0D8XUI2"/>
<feature type="compositionally biased region" description="Basic and acidic residues" evidence="2">
    <location>
        <begin position="356"/>
        <end position="391"/>
    </location>
</feature>
<dbReference type="PROSITE" id="PS50005">
    <property type="entry name" value="TPR"/>
    <property type="match status" value="2"/>
</dbReference>
<dbReference type="AlphaFoldDB" id="A0A0D8XUI2"/>
<keyword evidence="1" id="KW-0802">TPR repeat</keyword>
<evidence type="ECO:0000313" key="4">
    <source>
        <dbReference type="Proteomes" id="UP000053766"/>
    </source>
</evidence>
<feature type="region of interest" description="Disordered" evidence="2">
    <location>
        <begin position="346"/>
        <end position="391"/>
    </location>
</feature>
<reference evidence="3 4" key="1">
    <citation type="submission" date="2013-11" db="EMBL/GenBank/DDBJ databases">
        <title>Draft genome of the bovine lungworm Dictyocaulus viviparus.</title>
        <authorList>
            <person name="Mitreva M."/>
        </authorList>
    </citation>
    <scope>NUCLEOTIDE SEQUENCE [LARGE SCALE GENOMIC DNA]</scope>
    <source>
        <strain evidence="3 4">HannoverDv2000</strain>
    </source>
</reference>
<dbReference type="PANTHER" id="PTHR23184:SF9">
    <property type="entry name" value="TETRATRICOPEPTIDE REPEAT PROTEIN 14"/>
    <property type="match status" value="1"/>
</dbReference>
<reference evidence="4" key="2">
    <citation type="journal article" date="2016" name="Sci. Rep.">
        <title>Dictyocaulus viviparus genome, variome and transcriptome elucidate lungworm biology and support future intervention.</title>
        <authorList>
            <person name="McNulty S.N."/>
            <person name="Strube C."/>
            <person name="Rosa B.A."/>
            <person name="Martin J.C."/>
            <person name="Tyagi R."/>
            <person name="Choi Y.J."/>
            <person name="Wang Q."/>
            <person name="Hallsworth Pepin K."/>
            <person name="Zhang X."/>
            <person name="Ozersky P."/>
            <person name="Wilson R.K."/>
            <person name="Sternberg P.W."/>
            <person name="Gasser R.B."/>
            <person name="Mitreva M."/>
        </authorList>
    </citation>
    <scope>NUCLEOTIDE SEQUENCE [LARGE SCALE GENOMIC DNA]</scope>
    <source>
        <strain evidence="4">HannoverDv2000</strain>
    </source>
</reference>
<dbReference type="PANTHER" id="PTHR23184">
    <property type="entry name" value="TETRATRICOPEPTIDE REPEAT PROTEIN 14"/>
    <property type="match status" value="1"/>
</dbReference>
<dbReference type="OrthoDB" id="1914839at2759"/>
<accession>A0A0D8XUI2</accession>
<dbReference type="SMART" id="SM00028">
    <property type="entry name" value="TPR"/>
    <property type="match status" value="3"/>
</dbReference>
<dbReference type="EMBL" id="KN716372">
    <property type="protein sequence ID" value="KJH46041.1"/>
    <property type="molecule type" value="Genomic_DNA"/>
</dbReference>
<organism evidence="3 4">
    <name type="scientific">Dictyocaulus viviparus</name>
    <name type="common">Bovine lungworm</name>
    <dbReference type="NCBI Taxonomy" id="29172"/>
    <lineage>
        <taxon>Eukaryota</taxon>
        <taxon>Metazoa</taxon>
        <taxon>Ecdysozoa</taxon>
        <taxon>Nematoda</taxon>
        <taxon>Chromadorea</taxon>
        <taxon>Rhabditida</taxon>
        <taxon>Rhabditina</taxon>
        <taxon>Rhabditomorpha</taxon>
        <taxon>Strongyloidea</taxon>
        <taxon>Metastrongylidae</taxon>
        <taxon>Dictyocaulus</taxon>
    </lineage>
</organism>
<protein>
    <submittedName>
        <fullName evidence="3">Tetratricopeptide repeat protein</fullName>
    </submittedName>
</protein>
<dbReference type="InterPro" id="IPR019734">
    <property type="entry name" value="TPR_rpt"/>
</dbReference>
<dbReference type="Proteomes" id="UP000053766">
    <property type="component" value="Unassembled WGS sequence"/>
</dbReference>
<keyword evidence="4" id="KW-1185">Reference proteome</keyword>
<dbReference type="Pfam" id="PF13181">
    <property type="entry name" value="TPR_8"/>
    <property type="match status" value="1"/>
</dbReference>
<feature type="repeat" description="TPR" evidence="1">
    <location>
        <begin position="213"/>
        <end position="246"/>
    </location>
</feature>
<evidence type="ECO:0000256" key="1">
    <source>
        <dbReference type="PROSITE-ProRule" id="PRU00339"/>
    </source>
</evidence>
<dbReference type="SUPFAM" id="SSF48452">
    <property type="entry name" value="TPR-like"/>
    <property type="match status" value="1"/>
</dbReference>
<proteinExistence type="predicted"/>
<name>A0A0D8XUI2_DICVI</name>